<keyword evidence="1" id="KW-0812">Transmembrane</keyword>
<accession>A0A931CC63</accession>
<evidence type="ECO:0000313" key="2">
    <source>
        <dbReference type="EMBL" id="MBG0565969.1"/>
    </source>
</evidence>
<organism evidence="2 3">
    <name type="scientific">Actinoplanes aureus</name>
    <dbReference type="NCBI Taxonomy" id="2792083"/>
    <lineage>
        <taxon>Bacteria</taxon>
        <taxon>Bacillati</taxon>
        <taxon>Actinomycetota</taxon>
        <taxon>Actinomycetes</taxon>
        <taxon>Micromonosporales</taxon>
        <taxon>Micromonosporaceae</taxon>
        <taxon>Actinoplanes</taxon>
    </lineage>
</organism>
<dbReference type="AlphaFoldDB" id="A0A931CC63"/>
<reference evidence="2" key="1">
    <citation type="submission" date="2020-11" db="EMBL/GenBank/DDBJ databases">
        <title>Isolation and identification of active actinomycetes.</title>
        <authorList>
            <person name="Sun X."/>
        </authorList>
    </citation>
    <scope>NUCLEOTIDE SEQUENCE</scope>
    <source>
        <strain evidence="2">NEAU-A11</strain>
    </source>
</reference>
<keyword evidence="1" id="KW-0472">Membrane</keyword>
<keyword evidence="1" id="KW-1133">Transmembrane helix</keyword>
<feature type="transmembrane region" description="Helical" evidence="1">
    <location>
        <begin position="172"/>
        <end position="193"/>
    </location>
</feature>
<feature type="transmembrane region" description="Helical" evidence="1">
    <location>
        <begin position="90"/>
        <end position="112"/>
    </location>
</feature>
<name>A0A931CC63_9ACTN</name>
<sequence length="201" mass="20108">MTKRWIAASAGLIAVAGVTAALGWRWPTMLAAVLALGLAALLPAGSLVVRAGLLAVAAAILTEVSAWRGLPAGTDVIALVTDPVRQREQLVRGVVVAALLIGACLLFAVAVLRRTGPGLPPAVVAPLLVGGVLLGTRTWLAVETVSWTLPAPPSAEGDHVAVAVAVDTGPDVFGGLIVVAALAGAVLLCYACTGLGRRAPA</sequence>
<comment type="caution">
    <text evidence="2">The sequence shown here is derived from an EMBL/GenBank/DDBJ whole genome shotgun (WGS) entry which is preliminary data.</text>
</comment>
<keyword evidence="3" id="KW-1185">Reference proteome</keyword>
<protein>
    <submittedName>
        <fullName evidence="2">Uncharacterized protein</fullName>
    </submittedName>
</protein>
<gene>
    <name evidence="2" type="ORF">I4J89_31430</name>
</gene>
<dbReference type="RefSeq" id="WP_196417732.1">
    <property type="nucleotide sequence ID" value="NZ_JADQTO010000017.1"/>
</dbReference>
<dbReference type="Proteomes" id="UP000598146">
    <property type="component" value="Unassembled WGS sequence"/>
</dbReference>
<evidence type="ECO:0000313" key="3">
    <source>
        <dbReference type="Proteomes" id="UP000598146"/>
    </source>
</evidence>
<dbReference type="EMBL" id="JADQTO010000017">
    <property type="protein sequence ID" value="MBG0565969.1"/>
    <property type="molecule type" value="Genomic_DNA"/>
</dbReference>
<feature type="transmembrane region" description="Helical" evidence="1">
    <location>
        <begin position="30"/>
        <end position="48"/>
    </location>
</feature>
<proteinExistence type="predicted"/>
<evidence type="ECO:0000256" key="1">
    <source>
        <dbReference type="SAM" id="Phobius"/>
    </source>
</evidence>